<organism evidence="1 2">
    <name type="scientific">Agaricus bisporus var. burnettii</name>
    <dbReference type="NCBI Taxonomy" id="192524"/>
    <lineage>
        <taxon>Eukaryota</taxon>
        <taxon>Fungi</taxon>
        <taxon>Dikarya</taxon>
        <taxon>Basidiomycota</taxon>
        <taxon>Agaricomycotina</taxon>
        <taxon>Agaricomycetes</taxon>
        <taxon>Agaricomycetidae</taxon>
        <taxon>Agaricales</taxon>
        <taxon>Agaricineae</taxon>
        <taxon>Agaricaceae</taxon>
        <taxon>Agaricus</taxon>
    </lineage>
</organism>
<protein>
    <submittedName>
        <fullName evidence="1">Uncharacterized protein</fullName>
    </submittedName>
</protein>
<accession>A0A8H7C865</accession>
<dbReference type="AlphaFoldDB" id="A0A8H7C865"/>
<proteinExistence type="predicted"/>
<gene>
    <name evidence="1" type="ORF">Agabi119p4_7423</name>
</gene>
<dbReference type="Proteomes" id="UP000629468">
    <property type="component" value="Unassembled WGS sequence"/>
</dbReference>
<sequence>MDAICQFESEFLVHEVGCDPASACFFLSPTTYKPENSANDLPIPFHRRTRHVLDSRLGDRIYKPAT</sequence>
<comment type="caution">
    <text evidence="1">The sequence shown here is derived from an EMBL/GenBank/DDBJ whole genome shotgun (WGS) entry which is preliminary data.</text>
</comment>
<reference evidence="1 2" key="1">
    <citation type="journal article" name="Sci. Rep.">
        <title>Telomere-to-telomere assembled and centromere annotated genomes of the two main subspecies of the button mushroom Agaricus bisporus reveal especially polymorphic chromosome ends.</title>
        <authorList>
            <person name="Sonnenberg A.S.M."/>
            <person name="Sedaghat-Telgerd N."/>
            <person name="Lavrijssen B."/>
            <person name="Ohm R.A."/>
            <person name="Hendrickx P.M."/>
            <person name="Scholtmeijer K."/>
            <person name="Baars J.J.P."/>
            <person name="van Peer A."/>
        </authorList>
    </citation>
    <scope>NUCLEOTIDE SEQUENCE [LARGE SCALE GENOMIC DNA]</scope>
    <source>
        <strain evidence="1 2">H119_p4</strain>
    </source>
</reference>
<dbReference type="EMBL" id="JABXXO010000010">
    <property type="protein sequence ID" value="KAF7768180.1"/>
    <property type="molecule type" value="Genomic_DNA"/>
</dbReference>
<evidence type="ECO:0000313" key="1">
    <source>
        <dbReference type="EMBL" id="KAF7768180.1"/>
    </source>
</evidence>
<evidence type="ECO:0000313" key="2">
    <source>
        <dbReference type="Proteomes" id="UP000629468"/>
    </source>
</evidence>
<name>A0A8H7C865_AGABI</name>